<keyword evidence="5" id="KW-0269">Exonuclease</keyword>
<dbReference type="PANTHER" id="PTHR12801:SF82">
    <property type="entry name" value="RNA EXONUCLEASE 5"/>
    <property type="match status" value="1"/>
</dbReference>
<dbReference type="HOGENOM" id="CLU_019950_0_0_1"/>
<evidence type="ECO:0000256" key="7">
    <source>
        <dbReference type="SAM" id="MobiDB-lite"/>
    </source>
</evidence>
<feature type="region of interest" description="Disordered" evidence="7">
    <location>
        <begin position="174"/>
        <end position="199"/>
    </location>
</feature>
<feature type="compositionally biased region" description="Basic residues" evidence="7">
    <location>
        <begin position="36"/>
        <end position="47"/>
    </location>
</feature>
<evidence type="ECO:0000259" key="8">
    <source>
        <dbReference type="SMART" id="SM00479"/>
    </source>
</evidence>
<dbReference type="Pfam" id="PF00929">
    <property type="entry name" value="RNase_T"/>
    <property type="match status" value="1"/>
</dbReference>
<dbReference type="SMART" id="SM00479">
    <property type="entry name" value="EXOIII"/>
    <property type="match status" value="1"/>
</dbReference>
<gene>
    <name evidence="9" type="primary">Dwil\GK12547</name>
    <name evidence="9" type="ORF">Dwil_GK12547</name>
</gene>
<reference evidence="9 10" key="1">
    <citation type="journal article" date="2007" name="Nature">
        <title>Evolution of genes and genomes on the Drosophila phylogeny.</title>
        <authorList>
            <consortium name="Drosophila 12 Genomes Consortium"/>
            <person name="Clark A.G."/>
            <person name="Eisen M.B."/>
            <person name="Smith D.R."/>
            <person name="Bergman C.M."/>
            <person name="Oliver B."/>
            <person name="Markow T.A."/>
            <person name="Kaufman T.C."/>
            <person name="Kellis M."/>
            <person name="Gelbart W."/>
            <person name="Iyer V.N."/>
            <person name="Pollard D.A."/>
            <person name="Sackton T.B."/>
            <person name="Larracuente A.M."/>
            <person name="Singh N.D."/>
            <person name="Abad J.P."/>
            <person name="Abt D.N."/>
            <person name="Adryan B."/>
            <person name="Aguade M."/>
            <person name="Akashi H."/>
            <person name="Anderson W.W."/>
            <person name="Aquadro C.F."/>
            <person name="Ardell D.H."/>
            <person name="Arguello R."/>
            <person name="Artieri C.G."/>
            <person name="Barbash D.A."/>
            <person name="Barker D."/>
            <person name="Barsanti P."/>
            <person name="Batterham P."/>
            <person name="Batzoglou S."/>
            <person name="Begun D."/>
            <person name="Bhutkar A."/>
            <person name="Blanco E."/>
            <person name="Bosak S.A."/>
            <person name="Bradley R.K."/>
            <person name="Brand A.D."/>
            <person name="Brent M.R."/>
            <person name="Brooks A.N."/>
            <person name="Brown R.H."/>
            <person name="Butlin R.K."/>
            <person name="Caggese C."/>
            <person name="Calvi B.R."/>
            <person name="Bernardo de Carvalho A."/>
            <person name="Caspi A."/>
            <person name="Castrezana S."/>
            <person name="Celniker S.E."/>
            <person name="Chang J.L."/>
            <person name="Chapple C."/>
            <person name="Chatterji S."/>
            <person name="Chinwalla A."/>
            <person name="Civetta A."/>
            <person name="Clifton S.W."/>
            <person name="Comeron J.M."/>
            <person name="Costello J.C."/>
            <person name="Coyne J.A."/>
            <person name="Daub J."/>
            <person name="David R.G."/>
            <person name="Delcher A.L."/>
            <person name="Delehaunty K."/>
            <person name="Do C.B."/>
            <person name="Ebling H."/>
            <person name="Edwards K."/>
            <person name="Eickbush T."/>
            <person name="Evans J.D."/>
            <person name="Filipski A."/>
            <person name="Findeiss S."/>
            <person name="Freyhult E."/>
            <person name="Fulton L."/>
            <person name="Fulton R."/>
            <person name="Garcia A.C."/>
            <person name="Gardiner A."/>
            <person name="Garfield D.A."/>
            <person name="Garvin B.E."/>
            <person name="Gibson G."/>
            <person name="Gilbert D."/>
            <person name="Gnerre S."/>
            <person name="Godfrey J."/>
            <person name="Good R."/>
            <person name="Gotea V."/>
            <person name="Gravely B."/>
            <person name="Greenberg A.J."/>
            <person name="Griffiths-Jones S."/>
            <person name="Gross S."/>
            <person name="Guigo R."/>
            <person name="Gustafson E.A."/>
            <person name="Haerty W."/>
            <person name="Hahn M.W."/>
            <person name="Halligan D.L."/>
            <person name="Halpern A.L."/>
            <person name="Halter G.M."/>
            <person name="Han M.V."/>
            <person name="Heger A."/>
            <person name="Hillier L."/>
            <person name="Hinrichs A.S."/>
            <person name="Holmes I."/>
            <person name="Hoskins R.A."/>
            <person name="Hubisz M.J."/>
            <person name="Hultmark D."/>
            <person name="Huntley M.A."/>
            <person name="Jaffe D.B."/>
            <person name="Jagadeeshan S."/>
            <person name="Jeck W.R."/>
            <person name="Johnson J."/>
            <person name="Jones C.D."/>
            <person name="Jordan W.C."/>
            <person name="Karpen G.H."/>
            <person name="Kataoka E."/>
            <person name="Keightley P.D."/>
            <person name="Kheradpour P."/>
            <person name="Kirkness E.F."/>
            <person name="Koerich L.B."/>
            <person name="Kristiansen K."/>
            <person name="Kudrna D."/>
            <person name="Kulathinal R.J."/>
            <person name="Kumar S."/>
            <person name="Kwok R."/>
            <person name="Lander E."/>
            <person name="Langley C.H."/>
            <person name="Lapoint R."/>
            <person name="Lazzaro B.P."/>
            <person name="Lee S.J."/>
            <person name="Levesque L."/>
            <person name="Li R."/>
            <person name="Lin C.F."/>
            <person name="Lin M.F."/>
            <person name="Lindblad-Toh K."/>
            <person name="Llopart A."/>
            <person name="Long M."/>
            <person name="Low L."/>
            <person name="Lozovsky E."/>
            <person name="Lu J."/>
            <person name="Luo M."/>
            <person name="Machado C.A."/>
            <person name="Makalowski W."/>
            <person name="Marzo M."/>
            <person name="Matsuda M."/>
            <person name="Matzkin L."/>
            <person name="McAllister B."/>
            <person name="McBride C.S."/>
            <person name="McKernan B."/>
            <person name="McKernan K."/>
            <person name="Mendez-Lago M."/>
            <person name="Minx P."/>
            <person name="Mollenhauer M.U."/>
            <person name="Montooth K."/>
            <person name="Mount S.M."/>
            <person name="Mu X."/>
            <person name="Myers E."/>
            <person name="Negre B."/>
            <person name="Newfeld S."/>
            <person name="Nielsen R."/>
            <person name="Noor M.A."/>
            <person name="O'Grady P."/>
            <person name="Pachter L."/>
            <person name="Papaceit M."/>
            <person name="Parisi M.J."/>
            <person name="Parisi M."/>
            <person name="Parts L."/>
            <person name="Pedersen J.S."/>
            <person name="Pesole G."/>
            <person name="Phillippy A.M."/>
            <person name="Ponting C.P."/>
            <person name="Pop M."/>
            <person name="Porcelli D."/>
            <person name="Powell J.R."/>
            <person name="Prohaska S."/>
            <person name="Pruitt K."/>
            <person name="Puig M."/>
            <person name="Quesneville H."/>
            <person name="Ram K.R."/>
            <person name="Rand D."/>
            <person name="Rasmussen M.D."/>
            <person name="Reed L.K."/>
            <person name="Reenan R."/>
            <person name="Reily A."/>
            <person name="Remington K.A."/>
            <person name="Rieger T.T."/>
            <person name="Ritchie M.G."/>
            <person name="Robin C."/>
            <person name="Rogers Y.H."/>
            <person name="Rohde C."/>
            <person name="Rozas J."/>
            <person name="Rubenfield M.J."/>
            <person name="Ruiz A."/>
            <person name="Russo S."/>
            <person name="Salzberg S.L."/>
            <person name="Sanchez-Gracia A."/>
            <person name="Saranga D.J."/>
            <person name="Sato H."/>
            <person name="Schaeffer S.W."/>
            <person name="Schatz M.C."/>
            <person name="Schlenke T."/>
            <person name="Schwartz R."/>
            <person name="Segarra C."/>
            <person name="Singh R.S."/>
            <person name="Sirot L."/>
            <person name="Sirota M."/>
            <person name="Sisneros N.B."/>
            <person name="Smith C.D."/>
            <person name="Smith T.F."/>
            <person name="Spieth J."/>
            <person name="Stage D.E."/>
            <person name="Stark A."/>
            <person name="Stephan W."/>
            <person name="Strausberg R.L."/>
            <person name="Strempel S."/>
            <person name="Sturgill D."/>
            <person name="Sutton G."/>
            <person name="Sutton G.G."/>
            <person name="Tao W."/>
            <person name="Teichmann S."/>
            <person name="Tobari Y.N."/>
            <person name="Tomimura Y."/>
            <person name="Tsolas J.M."/>
            <person name="Valente V.L."/>
            <person name="Venter E."/>
            <person name="Venter J.C."/>
            <person name="Vicario S."/>
            <person name="Vieira F.G."/>
            <person name="Vilella A.J."/>
            <person name="Villasante A."/>
            <person name="Walenz B."/>
            <person name="Wang J."/>
            <person name="Wasserman M."/>
            <person name="Watts T."/>
            <person name="Wilson D."/>
            <person name="Wilson R.K."/>
            <person name="Wing R.A."/>
            <person name="Wolfner M.F."/>
            <person name="Wong A."/>
            <person name="Wong G.K."/>
            <person name="Wu C.I."/>
            <person name="Wu G."/>
            <person name="Yamamoto D."/>
            <person name="Yang H.P."/>
            <person name="Yang S.P."/>
            <person name="Yorke J.A."/>
            <person name="Yoshida K."/>
            <person name="Zdobnov E."/>
            <person name="Zhang P."/>
            <person name="Zhang Y."/>
            <person name="Zimin A.V."/>
            <person name="Baldwin J."/>
            <person name="Abdouelleil A."/>
            <person name="Abdulkadir J."/>
            <person name="Abebe A."/>
            <person name="Abera B."/>
            <person name="Abreu J."/>
            <person name="Acer S.C."/>
            <person name="Aftuck L."/>
            <person name="Alexander A."/>
            <person name="An P."/>
            <person name="Anderson E."/>
            <person name="Anderson S."/>
            <person name="Arachi H."/>
            <person name="Azer M."/>
            <person name="Bachantsang P."/>
            <person name="Barry A."/>
            <person name="Bayul T."/>
            <person name="Berlin A."/>
            <person name="Bessette D."/>
            <person name="Bloom T."/>
            <person name="Blye J."/>
            <person name="Boguslavskiy L."/>
            <person name="Bonnet C."/>
            <person name="Boukhgalter B."/>
            <person name="Bourzgui I."/>
            <person name="Brown A."/>
            <person name="Cahill P."/>
            <person name="Channer S."/>
            <person name="Cheshatsang Y."/>
            <person name="Chuda L."/>
            <person name="Citroen M."/>
            <person name="Collymore A."/>
            <person name="Cooke P."/>
            <person name="Costello M."/>
            <person name="D'Aco K."/>
            <person name="Daza R."/>
            <person name="De Haan G."/>
            <person name="DeGray S."/>
            <person name="DeMaso C."/>
            <person name="Dhargay N."/>
            <person name="Dooley K."/>
            <person name="Dooley E."/>
            <person name="Doricent M."/>
            <person name="Dorje P."/>
            <person name="Dorjee K."/>
            <person name="Dupes A."/>
            <person name="Elong R."/>
            <person name="Falk J."/>
            <person name="Farina A."/>
            <person name="Faro S."/>
            <person name="Ferguson D."/>
            <person name="Fisher S."/>
            <person name="Foley C.D."/>
            <person name="Franke A."/>
            <person name="Friedrich D."/>
            <person name="Gadbois L."/>
            <person name="Gearin G."/>
            <person name="Gearin C.R."/>
            <person name="Giannoukos G."/>
            <person name="Goode T."/>
            <person name="Graham J."/>
            <person name="Grandbois E."/>
            <person name="Grewal S."/>
            <person name="Gyaltsen K."/>
            <person name="Hafez N."/>
            <person name="Hagos B."/>
            <person name="Hall J."/>
            <person name="Henson C."/>
            <person name="Hollinger A."/>
            <person name="Honan T."/>
            <person name="Huard M.D."/>
            <person name="Hughes L."/>
            <person name="Hurhula B."/>
            <person name="Husby M.E."/>
            <person name="Kamat A."/>
            <person name="Kanga B."/>
            <person name="Kashin S."/>
            <person name="Khazanovich D."/>
            <person name="Kisner P."/>
            <person name="Lance K."/>
            <person name="Lara M."/>
            <person name="Lee W."/>
            <person name="Lennon N."/>
            <person name="Letendre F."/>
            <person name="LeVine R."/>
            <person name="Lipovsky A."/>
            <person name="Liu X."/>
            <person name="Liu J."/>
            <person name="Liu S."/>
            <person name="Lokyitsang T."/>
            <person name="Lokyitsang Y."/>
            <person name="Lubonja R."/>
            <person name="Lui A."/>
            <person name="MacDonald P."/>
            <person name="Magnisalis V."/>
            <person name="Maru K."/>
            <person name="Matthews C."/>
            <person name="McCusker W."/>
            <person name="McDonough S."/>
            <person name="Mehta T."/>
            <person name="Meldrim J."/>
            <person name="Meneus L."/>
            <person name="Mihai O."/>
            <person name="Mihalev A."/>
            <person name="Mihova T."/>
            <person name="Mittelman R."/>
            <person name="Mlenga V."/>
            <person name="Montmayeur A."/>
            <person name="Mulrain L."/>
            <person name="Navidi A."/>
            <person name="Naylor J."/>
            <person name="Negash T."/>
            <person name="Nguyen T."/>
            <person name="Nguyen N."/>
            <person name="Nicol R."/>
            <person name="Norbu C."/>
            <person name="Norbu N."/>
            <person name="Novod N."/>
            <person name="O'Neill B."/>
            <person name="Osman S."/>
            <person name="Markiewicz E."/>
            <person name="Oyono O.L."/>
            <person name="Patti C."/>
            <person name="Phunkhang P."/>
            <person name="Pierre F."/>
            <person name="Priest M."/>
            <person name="Raghuraman S."/>
            <person name="Rege F."/>
            <person name="Reyes R."/>
            <person name="Rise C."/>
            <person name="Rogov P."/>
            <person name="Ross K."/>
            <person name="Ryan E."/>
            <person name="Settipalli S."/>
            <person name="Shea T."/>
            <person name="Sherpa N."/>
            <person name="Shi L."/>
            <person name="Shih D."/>
            <person name="Sparrow T."/>
            <person name="Spaulding J."/>
            <person name="Stalker J."/>
            <person name="Stange-Thomann N."/>
            <person name="Stavropoulos S."/>
            <person name="Stone C."/>
            <person name="Strader C."/>
            <person name="Tesfaye S."/>
            <person name="Thomson T."/>
            <person name="Thoulutsang Y."/>
            <person name="Thoulutsang D."/>
            <person name="Topham K."/>
            <person name="Topping I."/>
            <person name="Tsamla T."/>
            <person name="Vassiliev H."/>
            <person name="Vo A."/>
            <person name="Wangchuk T."/>
            <person name="Wangdi T."/>
            <person name="Weiand M."/>
            <person name="Wilkinson J."/>
            <person name="Wilson A."/>
            <person name="Yadav S."/>
            <person name="Young G."/>
            <person name="Yu Q."/>
            <person name="Zembek L."/>
            <person name="Zhong D."/>
            <person name="Zimmer A."/>
            <person name="Zwirko Z."/>
            <person name="Jaffe D.B."/>
            <person name="Alvarez P."/>
            <person name="Brockman W."/>
            <person name="Butler J."/>
            <person name="Chin C."/>
            <person name="Gnerre S."/>
            <person name="Grabherr M."/>
            <person name="Kleber M."/>
            <person name="Mauceli E."/>
            <person name="MacCallum I."/>
        </authorList>
    </citation>
    <scope>NUCLEOTIDE SEQUENCE [LARGE SCALE GENOMIC DNA]</scope>
    <source>
        <strain evidence="10">Tucson 14030-0811.24</strain>
    </source>
</reference>
<keyword evidence="4" id="KW-0378">Hydrolase</keyword>
<evidence type="ECO:0000313" key="10">
    <source>
        <dbReference type="Proteomes" id="UP000007798"/>
    </source>
</evidence>
<evidence type="ECO:0000256" key="4">
    <source>
        <dbReference type="ARBA" id="ARBA00022801"/>
    </source>
</evidence>
<dbReference type="SMR" id="B4N2Y6"/>
<organism evidence="9 10">
    <name type="scientific">Drosophila willistoni</name>
    <name type="common">Fruit fly</name>
    <dbReference type="NCBI Taxonomy" id="7260"/>
    <lineage>
        <taxon>Eukaryota</taxon>
        <taxon>Metazoa</taxon>
        <taxon>Ecdysozoa</taxon>
        <taxon>Arthropoda</taxon>
        <taxon>Hexapoda</taxon>
        <taxon>Insecta</taxon>
        <taxon>Pterygota</taxon>
        <taxon>Neoptera</taxon>
        <taxon>Endopterygota</taxon>
        <taxon>Diptera</taxon>
        <taxon>Brachycera</taxon>
        <taxon>Muscomorpha</taxon>
        <taxon>Ephydroidea</taxon>
        <taxon>Drosophilidae</taxon>
        <taxon>Drosophila</taxon>
        <taxon>Sophophora</taxon>
    </lineage>
</organism>
<evidence type="ECO:0000256" key="2">
    <source>
        <dbReference type="ARBA" id="ARBA00006357"/>
    </source>
</evidence>
<dbReference type="SUPFAM" id="SSF53098">
    <property type="entry name" value="Ribonuclease H-like"/>
    <property type="match status" value="1"/>
</dbReference>
<dbReference type="InterPro" id="IPR012337">
    <property type="entry name" value="RNaseH-like_sf"/>
</dbReference>
<comment type="similarity">
    <text evidence="2">Belongs to the REXO1/REXO3 family.</text>
</comment>
<dbReference type="InterPro" id="IPR013520">
    <property type="entry name" value="Ribonucl_H"/>
</dbReference>
<protein>
    <recommendedName>
        <fullName evidence="8">Exonuclease domain-containing protein</fullName>
    </recommendedName>
</protein>
<feature type="compositionally biased region" description="Basic and acidic residues" evidence="7">
    <location>
        <begin position="183"/>
        <end position="195"/>
    </location>
</feature>
<dbReference type="InterPro" id="IPR034922">
    <property type="entry name" value="REX1-like_exo"/>
</dbReference>
<dbReference type="Gene3D" id="3.30.420.10">
    <property type="entry name" value="Ribonuclease H-like superfamily/Ribonuclease H"/>
    <property type="match status" value="1"/>
</dbReference>
<dbReference type="STRING" id="7260.B4N2Y6"/>
<evidence type="ECO:0000256" key="6">
    <source>
        <dbReference type="ARBA" id="ARBA00023242"/>
    </source>
</evidence>
<dbReference type="KEGG" id="dwi:6645013"/>
<dbReference type="GO" id="GO:0004527">
    <property type="term" value="F:exonuclease activity"/>
    <property type="evidence" value="ECO:0007669"/>
    <property type="project" value="UniProtKB-KW"/>
</dbReference>
<dbReference type="FunFam" id="3.30.420.10:FF:000019">
    <property type="entry name" value="RNA exonuclease NEF-sp"/>
    <property type="match status" value="1"/>
</dbReference>
<evidence type="ECO:0000256" key="1">
    <source>
        <dbReference type="ARBA" id="ARBA00004123"/>
    </source>
</evidence>
<dbReference type="InterPro" id="IPR047021">
    <property type="entry name" value="REXO1/3/4-like"/>
</dbReference>
<dbReference type="GO" id="GO:0005634">
    <property type="term" value="C:nucleus"/>
    <property type="evidence" value="ECO:0007669"/>
    <property type="project" value="UniProtKB-SubCell"/>
</dbReference>
<dbReference type="FunCoup" id="B4N2Y6">
    <property type="interactions" value="602"/>
</dbReference>
<dbReference type="AlphaFoldDB" id="B4N2Y6"/>
<keyword evidence="3" id="KW-0540">Nuclease</keyword>
<feature type="domain" description="Exonuclease" evidence="8">
    <location>
        <begin position="470"/>
        <end position="630"/>
    </location>
</feature>
<proteinExistence type="inferred from homology"/>
<dbReference type="Proteomes" id="UP000007798">
    <property type="component" value="Unassembled WGS sequence"/>
</dbReference>
<dbReference type="OrthoDB" id="3996471at2759"/>
<evidence type="ECO:0000256" key="5">
    <source>
        <dbReference type="ARBA" id="ARBA00022839"/>
    </source>
</evidence>
<dbReference type="InterPro" id="IPR036397">
    <property type="entry name" value="RNaseH_sf"/>
</dbReference>
<sequence length="793" mass="90103">MILKKSHTENSVTKKLMLKPGKCVPQAHHLQHRHSYYRQPRHQRPPPHPRAEASGNGVCVTIVQSDKNRDERSSSDTWTKSSQMFRTVGRFQSLNIRRNRMKEQLSSKQLERSEKKKKKLAALANLMQLNDRDRDRIHEAEVDKSPEVVDTISTKTDDHDDSGFIIVNNSKRKPRNQLTIPTDEERGDGNDKGEDMESLNEPDIKRSRKTMENNEAGGDSCTIPNVIGGLTQEQYKSLSAQLRRRKRELEDVPGLRLREMGQRASLETPQHARTPIFLTDIQHLLMSALIGQKSPCRPDRWCSVEKWLSLSHSVVVILDGLSLYHYLSNESKFEATNRIFDTKLEMLLPPQDEGSIIDEIAQIPLTNVQAKKLIDEHGSLESAVELNKDPTLFVKTIFPIEKVLGDKDKEKETRNDLHPDDKFPRTKLLLSALQMVDEGYPIPLQGELHTRFRSYVFTKKSYAPVTDKSPMYGVDCEMCRTVAGVNELTRISIVDEEYRTVYETLVRPKNRITDYLTQYSGITEDIMRKVTKTLKEVQKEVSELLPSDAILVGQSLNSDLNAMRMMHPYVIDTSVCFNISGIRRRKSKLKHLAQTFLKEKIQEKEEGHDSIEDSLATLKLVKMKLAHCIEFGDEILMNHKRMQELASASSGDSINNNLFAHVAKRDKRTAIVTVGDLRPRLKQVIQQAKEAVSNDNSRSVYVHEVSSSKEAIQKVNEIALDNALTIANIQVAEEDFLVESAERNAAKLDKHIERLWSSVAHNGLFLVLMGGSAECTKGVAKIAIKRLNGQSRE</sequence>
<evidence type="ECO:0000313" key="9">
    <source>
        <dbReference type="EMBL" id="EDW78725.2"/>
    </source>
</evidence>
<feature type="region of interest" description="Disordered" evidence="7">
    <location>
        <begin position="36"/>
        <end position="56"/>
    </location>
</feature>
<dbReference type="EMBL" id="CH964062">
    <property type="protein sequence ID" value="EDW78725.2"/>
    <property type="molecule type" value="Genomic_DNA"/>
</dbReference>
<name>B4N2Y6_DROWI</name>
<dbReference type="PANTHER" id="PTHR12801">
    <property type="entry name" value="RNA EXONUCLEASE REXO1 / RECO3 FAMILY MEMBER-RELATED"/>
    <property type="match status" value="1"/>
</dbReference>
<accession>B4N2Y6</accession>
<dbReference type="CDD" id="cd06145">
    <property type="entry name" value="REX1_like"/>
    <property type="match status" value="1"/>
</dbReference>
<keyword evidence="10" id="KW-1185">Reference proteome</keyword>
<dbReference type="GO" id="GO:0003676">
    <property type="term" value="F:nucleic acid binding"/>
    <property type="evidence" value="ECO:0007669"/>
    <property type="project" value="InterPro"/>
</dbReference>
<evidence type="ECO:0000256" key="3">
    <source>
        <dbReference type="ARBA" id="ARBA00022722"/>
    </source>
</evidence>
<keyword evidence="6" id="KW-0539">Nucleus</keyword>
<dbReference type="eggNOG" id="KOG2248">
    <property type="taxonomic scope" value="Eukaryota"/>
</dbReference>
<comment type="subcellular location">
    <subcellularLocation>
        <location evidence="1">Nucleus</location>
    </subcellularLocation>
</comment>
<dbReference type="InParanoid" id="B4N2Y6"/>